<keyword evidence="3" id="KW-1185">Reference proteome</keyword>
<proteinExistence type="predicted"/>
<accession>A0AAV9HMN0</accession>
<feature type="signal peptide" evidence="1">
    <location>
        <begin position="1"/>
        <end position="19"/>
    </location>
</feature>
<keyword evidence="1" id="KW-0732">Signal</keyword>
<dbReference type="EMBL" id="MU865007">
    <property type="protein sequence ID" value="KAK4460642.1"/>
    <property type="molecule type" value="Genomic_DNA"/>
</dbReference>
<evidence type="ECO:0000313" key="3">
    <source>
        <dbReference type="Proteomes" id="UP001321749"/>
    </source>
</evidence>
<comment type="caution">
    <text evidence="2">The sequence shown here is derived from an EMBL/GenBank/DDBJ whole genome shotgun (WGS) entry which is preliminary data.</text>
</comment>
<evidence type="ECO:0000256" key="1">
    <source>
        <dbReference type="SAM" id="SignalP"/>
    </source>
</evidence>
<protein>
    <submittedName>
        <fullName evidence="2">Uncharacterized protein</fullName>
    </submittedName>
</protein>
<evidence type="ECO:0000313" key="2">
    <source>
        <dbReference type="EMBL" id="KAK4460642.1"/>
    </source>
</evidence>
<sequence>MTRKLSLVVFLWAAVLALGQKPLECTREVAASDECADVINPAACYNQFRWNSRTLSCIDATSDAERKRKACLCCNCVGSVMCNWVNQNRYCT</sequence>
<dbReference type="Proteomes" id="UP001321749">
    <property type="component" value="Unassembled WGS sequence"/>
</dbReference>
<dbReference type="AlphaFoldDB" id="A0AAV9HMN0"/>
<name>A0AAV9HMN0_9PEZI</name>
<gene>
    <name evidence="2" type="ORF">QBC42DRAFT_180435</name>
</gene>
<organism evidence="2 3">
    <name type="scientific">Cladorrhinum samala</name>
    <dbReference type="NCBI Taxonomy" id="585594"/>
    <lineage>
        <taxon>Eukaryota</taxon>
        <taxon>Fungi</taxon>
        <taxon>Dikarya</taxon>
        <taxon>Ascomycota</taxon>
        <taxon>Pezizomycotina</taxon>
        <taxon>Sordariomycetes</taxon>
        <taxon>Sordariomycetidae</taxon>
        <taxon>Sordariales</taxon>
        <taxon>Podosporaceae</taxon>
        <taxon>Cladorrhinum</taxon>
    </lineage>
</organism>
<reference evidence="2" key="2">
    <citation type="submission" date="2023-06" db="EMBL/GenBank/DDBJ databases">
        <authorList>
            <consortium name="Lawrence Berkeley National Laboratory"/>
            <person name="Mondo S.J."/>
            <person name="Hensen N."/>
            <person name="Bonometti L."/>
            <person name="Westerberg I."/>
            <person name="Brannstrom I.O."/>
            <person name="Guillou S."/>
            <person name="Cros-Aarteil S."/>
            <person name="Calhoun S."/>
            <person name="Haridas S."/>
            <person name="Kuo A."/>
            <person name="Pangilinan J."/>
            <person name="Riley R."/>
            <person name="Labutti K."/>
            <person name="Andreopoulos B."/>
            <person name="Lipzen A."/>
            <person name="Chen C."/>
            <person name="Yanf M."/>
            <person name="Daum C."/>
            <person name="Ng V."/>
            <person name="Clum A."/>
            <person name="Steindorff A."/>
            <person name="Ohm R."/>
            <person name="Martin F."/>
            <person name="Silar P."/>
            <person name="Natvig D."/>
            <person name="Lalanne C."/>
            <person name="Gautier V."/>
            <person name="Ament-Velasquez S.L."/>
            <person name="Kruys A."/>
            <person name="Hutchinson M.I."/>
            <person name="Powell A.J."/>
            <person name="Barry K."/>
            <person name="Miller A.N."/>
            <person name="Grigoriev I.V."/>
            <person name="Debuchy R."/>
            <person name="Gladieux P."/>
            <person name="Thoren M.H."/>
            <person name="Johannesson H."/>
        </authorList>
    </citation>
    <scope>NUCLEOTIDE SEQUENCE</scope>
    <source>
        <strain evidence="2">PSN324</strain>
    </source>
</reference>
<feature type="chain" id="PRO_5043900232" evidence="1">
    <location>
        <begin position="20"/>
        <end position="92"/>
    </location>
</feature>
<reference evidence="2" key="1">
    <citation type="journal article" date="2023" name="Mol. Phylogenet. Evol.">
        <title>Genome-scale phylogeny and comparative genomics of the fungal order Sordariales.</title>
        <authorList>
            <person name="Hensen N."/>
            <person name="Bonometti L."/>
            <person name="Westerberg I."/>
            <person name="Brannstrom I.O."/>
            <person name="Guillou S."/>
            <person name="Cros-Aarteil S."/>
            <person name="Calhoun S."/>
            <person name="Haridas S."/>
            <person name="Kuo A."/>
            <person name="Mondo S."/>
            <person name="Pangilinan J."/>
            <person name="Riley R."/>
            <person name="LaButti K."/>
            <person name="Andreopoulos B."/>
            <person name="Lipzen A."/>
            <person name="Chen C."/>
            <person name="Yan M."/>
            <person name="Daum C."/>
            <person name="Ng V."/>
            <person name="Clum A."/>
            <person name="Steindorff A."/>
            <person name="Ohm R.A."/>
            <person name="Martin F."/>
            <person name="Silar P."/>
            <person name="Natvig D.O."/>
            <person name="Lalanne C."/>
            <person name="Gautier V."/>
            <person name="Ament-Velasquez S.L."/>
            <person name="Kruys A."/>
            <person name="Hutchinson M.I."/>
            <person name="Powell A.J."/>
            <person name="Barry K."/>
            <person name="Miller A.N."/>
            <person name="Grigoriev I.V."/>
            <person name="Debuchy R."/>
            <person name="Gladieux P."/>
            <person name="Hiltunen Thoren M."/>
            <person name="Johannesson H."/>
        </authorList>
    </citation>
    <scope>NUCLEOTIDE SEQUENCE</scope>
    <source>
        <strain evidence="2">PSN324</strain>
    </source>
</reference>